<name>A0ABV2R8Q8_9CAUL</name>
<evidence type="ECO:0000313" key="3">
    <source>
        <dbReference type="Proteomes" id="UP001549313"/>
    </source>
</evidence>
<comment type="caution">
    <text evidence="2">The sequence shown here is derived from an EMBL/GenBank/DDBJ whole genome shotgun (WGS) entry which is preliminary data.</text>
</comment>
<dbReference type="EMBL" id="JBEPTF010000001">
    <property type="protein sequence ID" value="MET4682976.1"/>
    <property type="molecule type" value="Genomic_DNA"/>
</dbReference>
<dbReference type="Gene3D" id="3.90.226.10">
    <property type="entry name" value="2-enoyl-CoA Hydratase, Chain A, domain 1"/>
    <property type="match status" value="1"/>
</dbReference>
<evidence type="ECO:0008006" key="4">
    <source>
        <dbReference type="Google" id="ProtNLM"/>
    </source>
</evidence>
<accession>A0ABV2R8Q8</accession>
<keyword evidence="3" id="KW-1185">Reference proteome</keyword>
<proteinExistence type="predicted"/>
<reference evidence="2 3" key="1">
    <citation type="submission" date="2024-06" db="EMBL/GenBank/DDBJ databases">
        <title>Sorghum-associated microbial communities from plants grown in Nebraska, USA.</title>
        <authorList>
            <person name="Schachtman D."/>
        </authorList>
    </citation>
    <scope>NUCLEOTIDE SEQUENCE [LARGE SCALE GENOMIC DNA]</scope>
    <source>
        <strain evidence="2 3">2814</strain>
    </source>
</reference>
<keyword evidence="1" id="KW-0732">Signal</keyword>
<protein>
    <recommendedName>
        <fullName evidence="4">Tail specific protease domain-containing protein</fullName>
    </recommendedName>
</protein>
<feature type="signal peptide" evidence="1">
    <location>
        <begin position="1"/>
        <end position="23"/>
    </location>
</feature>
<dbReference type="SUPFAM" id="SSF52096">
    <property type="entry name" value="ClpP/crotonase"/>
    <property type="match status" value="1"/>
</dbReference>
<sequence>MQRLLTASAAVIALAFAAGSAAAQNFSDLARQDLQAVHDALKANHPAAVVPGAASEPFRAWIDTGLQQALGKAGQVNSGESHAYLLRWYATGFRDANIKTAPTFEGASPFFATSWPGVATAWRNGQYVVSYVQPGVRGAPPVGGVIKSCNVQPIEEFAKAKLDGFEADLTTEAGRVASAPYLLWNRNNPMVSGMPSTCEIQVGRRSRDFTFTPQPATAANLEAAYRASVFTPGATKLSIEQVDGRPWVHVNAMTDNAGWDAFFSQVEAQASTLRGAQGLVIDLRGADGDSINATSRGYGLANRIWSPEFTVSRQPEAGQITYRATPANRQWFVDTLNRMQADPRFVQESAAVIEQTQAIVAAFDAALAAGQPTFVLPGRPATPDTGAANPVQGKVVVLVDGGCSGGCLDTLDLLTRLPNVRLAGSVTAPDSIFIEPTVQRLPSNYSDISYGHKAWTTRQRPANQPFTPGQGLAYAGDPADEAAVRAWVGTLF</sequence>
<dbReference type="InterPro" id="IPR029045">
    <property type="entry name" value="ClpP/crotonase-like_dom_sf"/>
</dbReference>
<gene>
    <name evidence="2" type="ORF">ABIE19_000885</name>
</gene>
<dbReference type="RefSeq" id="WP_354087924.1">
    <property type="nucleotide sequence ID" value="NZ_JBEPTF010000001.1"/>
</dbReference>
<evidence type="ECO:0000313" key="2">
    <source>
        <dbReference type="EMBL" id="MET4682976.1"/>
    </source>
</evidence>
<feature type="chain" id="PRO_5047379397" description="Tail specific protease domain-containing protein" evidence="1">
    <location>
        <begin position="24"/>
        <end position="492"/>
    </location>
</feature>
<dbReference type="Proteomes" id="UP001549313">
    <property type="component" value="Unassembled WGS sequence"/>
</dbReference>
<evidence type="ECO:0000256" key="1">
    <source>
        <dbReference type="SAM" id="SignalP"/>
    </source>
</evidence>
<organism evidence="2 3">
    <name type="scientific">Brevundimonas faecalis</name>
    <dbReference type="NCBI Taxonomy" id="947378"/>
    <lineage>
        <taxon>Bacteria</taxon>
        <taxon>Pseudomonadati</taxon>
        <taxon>Pseudomonadota</taxon>
        <taxon>Alphaproteobacteria</taxon>
        <taxon>Caulobacterales</taxon>
        <taxon>Caulobacteraceae</taxon>
        <taxon>Brevundimonas</taxon>
    </lineage>
</organism>